<protein>
    <submittedName>
        <fullName evidence="2">Uncharacterized protein</fullName>
    </submittedName>
</protein>
<name>A0A8S3J4V0_9BILA</name>
<organism evidence="2 3">
    <name type="scientific">Rotaria magnacalcarata</name>
    <dbReference type="NCBI Taxonomy" id="392030"/>
    <lineage>
        <taxon>Eukaryota</taxon>
        <taxon>Metazoa</taxon>
        <taxon>Spiralia</taxon>
        <taxon>Gnathifera</taxon>
        <taxon>Rotifera</taxon>
        <taxon>Eurotatoria</taxon>
        <taxon>Bdelloidea</taxon>
        <taxon>Philodinida</taxon>
        <taxon>Philodinidae</taxon>
        <taxon>Rotaria</taxon>
    </lineage>
</organism>
<sequence length="47" mass="5238">MTTTRITMADITPVSNDDFFNTSWPDELNEDGSETDADMHGSITNDE</sequence>
<dbReference type="Proteomes" id="UP000681720">
    <property type="component" value="Unassembled WGS sequence"/>
</dbReference>
<accession>A0A8S3J4V0</accession>
<proteinExistence type="predicted"/>
<evidence type="ECO:0000313" key="2">
    <source>
        <dbReference type="EMBL" id="CAF5212788.1"/>
    </source>
</evidence>
<feature type="region of interest" description="Disordered" evidence="1">
    <location>
        <begin position="1"/>
        <end position="47"/>
    </location>
</feature>
<feature type="compositionally biased region" description="Acidic residues" evidence="1">
    <location>
        <begin position="27"/>
        <end position="36"/>
    </location>
</feature>
<gene>
    <name evidence="2" type="ORF">GIL414_LOCUS80399</name>
</gene>
<comment type="caution">
    <text evidence="2">The sequence shown here is derived from an EMBL/GenBank/DDBJ whole genome shotgun (WGS) entry which is preliminary data.</text>
</comment>
<dbReference type="AlphaFoldDB" id="A0A8S3J4V0"/>
<evidence type="ECO:0000256" key="1">
    <source>
        <dbReference type="SAM" id="MobiDB-lite"/>
    </source>
</evidence>
<evidence type="ECO:0000313" key="3">
    <source>
        <dbReference type="Proteomes" id="UP000681720"/>
    </source>
</evidence>
<feature type="compositionally biased region" description="Polar residues" evidence="1">
    <location>
        <begin position="13"/>
        <end position="24"/>
    </location>
</feature>
<dbReference type="EMBL" id="CAJOBJ010354767">
    <property type="protein sequence ID" value="CAF5212788.1"/>
    <property type="molecule type" value="Genomic_DNA"/>
</dbReference>
<feature type="non-terminal residue" evidence="2">
    <location>
        <position position="1"/>
    </location>
</feature>
<reference evidence="2" key="1">
    <citation type="submission" date="2021-02" db="EMBL/GenBank/DDBJ databases">
        <authorList>
            <person name="Nowell W R."/>
        </authorList>
    </citation>
    <scope>NUCLEOTIDE SEQUENCE</scope>
</reference>